<sequence length="250" mass="29449">MSFYVNQNPESISNYKKYLQLIGSLSQLFSESIIPYLYYRVVEKIFCKTFFADDLSRNDISVDAKKSNIGIGLKTFLMNNSKTFQKVAEFNRDKPLYDLKSAKDKIITISELRNERIEFTEDAFLIEKSLYHCIVRSENKFNIFEEPLQKIDIENIREIKDKNNSIYFNDGMNEYSFLKSKSTLTKRFITTSFIDEIEIKIFNNPFEALELLGEKKLDILKTEKYETVYLPLYGGYKKVYKKSGLNQWNA</sequence>
<comment type="caution">
    <text evidence="1">The sequence shown here is derived from an EMBL/GenBank/DDBJ whole genome shotgun (WGS) entry which is preliminary data.</text>
</comment>
<feature type="non-terminal residue" evidence="1">
    <location>
        <position position="250"/>
    </location>
</feature>
<gene>
    <name evidence="1" type="ORF">S01H1_04172</name>
</gene>
<name>X0SP99_9ZZZZ</name>
<evidence type="ECO:0000313" key="1">
    <source>
        <dbReference type="EMBL" id="GAF82923.1"/>
    </source>
</evidence>
<accession>X0SP99</accession>
<reference evidence="1" key="1">
    <citation type="journal article" date="2014" name="Front. Microbiol.">
        <title>High frequency of phylogenetically diverse reductive dehalogenase-homologous genes in deep subseafloor sedimentary metagenomes.</title>
        <authorList>
            <person name="Kawai M."/>
            <person name="Futagami T."/>
            <person name="Toyoda A."/>
            <person name="Takaki Y."/>
            <person name="Nishi S."/>
            <person name="Hori S."/>
            <person name="Arai W."/>
            <person name="Tsubouchi T."/>
            <person name="Morono Y."/>
            <person name="Uchiyama I."/>
            <person name="Ito T."/>
            <person name="Fujiyama A."/>
            <person name="Inagaki F."/>
            <person name="Takami H."/>
        </authorList>
    </citation>
    <scope>NUCLEOTIDE SEQUENCE</scope>
    <source>
        <strain evidence="1">Expedition CK06-06</strain>
    </source>
</reference>
<protein>
    <submittedName>
        <fullName evidence="1">Uncharacterized protein</fullName>
    </submittedName>
</protein>
<dbReference type="EMBL" id="BARS01002216">
    <property type="protein sequence ID" value="GAF82923.1"/>
    <property type="molecule type" value="Genomic_DNA"/>
</dbReference>
<proteinExistence type="predicted"/>
<organism evidence="1">
    <name type="scientific">marine sediment metagenome</name>
    <dbReference type="NCBI Taxonomy" id="412755"/>
    <lineage>
        <taxon>unclassified sequences</taxon>
        <taxon>metagenomes</taxon>
        <taxon>ecological metagenomes</taxon>
    </lineage>
</organism>
<dbReference type="AlphaFoldDB" id="X0SP99"/>